<gene>
    <name evidence="2" type="ORF">OC842_000884</name>
</gene>
<evidence type="ECO:0000313" key="3">
    <source>
        <dbReference type="Proteomes" id="UP001176521"/>
    </source>
</evidence>
<dbReference type="Proteomes" id="UP001176521">
    <property type="component" value="Unassembled WGS sequence"/>
</dbReference>
<feature type="compositionally biased region" description="Polar residues" evidence="1">
    <location>
        <begin position="8"/>
        <end position="31"/>
    </location>
</feature>
<sequence>MIDEHRLSSNAALPSTGSSGNVKVGPPTTSKAAVDEVDNGGVIKMKDFRITFIPQRLLDQQLPMRDPEMIALLSRRGCRVNVEIPKVPGTATSIQEYIKNKFKMQEKGKAIDIEKYGIQYAQFIKPGSTLIPLGLSADQVDAKEMESNYKRTECIIVPKIEDIDVDFNVYKWKRKGSKDNPVTVFDEGEADEDTDELLEQFEIRRTAEKKLAREEQALLVSSKSRPRARPVFQKPQSLSSSSDGSQHDHLESRLSPSSPLISNADSPSIFDDMCHHCAAPLGPFDDGHKARRDEHTMICPRMDMDELTFAADSESQDVHGNPVPGADPHQLVPCVTSRHFPLGDITGLHPSAHEHVLAKIKKYREDFGESAGFGPPVPSSKRIDGASTMDDEPVEEQVSCSCGKKNGRGKVRAQASIAIVTLPLSIYPLIDVFFFADDPVRSLLTRALGK</sequence>
<reference evidence="2" key="1">
    <citation type="journal article" date="2023" name="PhytoFront">
        <title>Draft Genome Resources of Seven Strains of Tilletia horrida, Causal Agent of Kernel Smut of Rice.</title>
        <authorList>
            <person name="Khanal S."/>
            <person name="Antony Babu S."/>
            <person name="Zhou X.G."/>
        </authorList>
    </citation>
    <scope>NUCLEOTIDE SEQUENCE</scope>
    <source>
        <strain evidence="2">TX3</strain>
    </source>
</reference>
<dbReference type="EMBL" id="JAPDMQ010000028">
    <property type="protein sequence ID" value="KAK0539612.1"/>
    <property type="molecule type" value="Genomic_DNA"/>
</dbReference>
<feature type="region of interest" description="Disordered" evidence="1">
    <location>
        <begin position="220"/>
        <end position="262"/>
    </location>
</feature>
<proteinExistence type="predicted"/>
<organism evidence="2 3">
    <name type="scientific">Tilletia horrida</name>
    <dbReference type="NCBI Taxonomy" id="155126"/>
    <lineage>
        <taxon>Eukaryota</taxon>
        <taxon>Fungi</taxon>
        <taxon>Dikarya</taxon>
        <taxon>Basidiomycota</taxon>
        <taxon>Ustilaginomycotina</taxon>
        <taxon>Exobasidiomycetes</taxon>
        <taxon>Tilletiales</taxon>
        <taxon>Tilletiaceae</taxon>
        <taxon>Tilletia</taxon>
    </lineage>
</organism>
<accession>A0AAN6GGK6</accession>
<evidence type="ECO:0000313" key="2">
    <source>
        <dbReference type="EMBL" id="KAK0539612.1"/>
    </source>
</evidence>
<name>A0AAN6GGK6_9BASI</name>
<dbReference type="AlphaFoldDB" id="A0AAN6GGK6"/>
<feature type="region of interest" description="Disordered" evidence="1">
    <location>
        <begin position="1"/>
        <end position="31"/>
    </location>
</feature>
<feature type="region of interest" description="Disordered" evidence="1">
    <location>
        <begin position="371"/>
        <end position="392"/>
    </location>
</feature>
<comment type="caution">
    <text evidence="2">The sequence shown here is derived from an EMBL/GenBank/DDBJ whole genome shotgun (WGS) entry which is preliminary data.</text>
</comment>
<keyword evidence="3" id="KW-1185">Reference proteome</keyword>
<protein>
    <submittedName>
        <fullName evidence="2">Uncharacterized protein</fullName>
    </submittedName>
</protein>
<evidence type="ECO:0000256" key="1">
    <source>
        <dbReference type="SAM" id="MobiDB-lite"/>
    </source>
</evidence>